<evidence type="ECO:0000313" key="4">
    <source>
        <dbReference type="EMBL" id="KAF5316175.1"/>
    </source>
</evidence>
<feature type="compositionally biased region" description="Polar residues" evidence="2">
    <location>
        <begin position="236"/>
        <end position="245"/>
    </location>
</feature>
<dbReference type="Gene3D" id="3.40.50.300">
    <property type="entry name" value="P-loop containing nucleotide triphosphate hydrolases"/>
    <property type="match status" value="1"/>
</dbReference>
<evidence type="ECO:0000259" key="3">
    <source>
        <dbReference type="Pfam" id="PF24883"/>
    </source>
</evidence>
<comment type="caution">
    <text evidence="4">The sequence shown here is derived from an EMBL/GenBank/DDBJ whole genome shotgun (WGS) entry which is preliminary data.</text>
</comment>
<feature type="domain" description="Nephrocystin 3-like N-terminal" evidence="3">
    <location>
        <begin position="492"/>
        <end position="662"/>
    </location>
</feature>
<evidence type="ECO:0000256" key="2">
    <source>
        <dbReference type="SAM" id="MobiDB-lite"/>
    </source>
</evidence>
<protein>
    <recommendedName>
        <fullName evidence="3">Nephrocystin 3-like N-terminal domain-containing protein</fullName>
    </recommendedName>
</protein>
<dbReference type="Pfam" id="PF24883">
    <property type="entry name" value="NPHP3_N"/>
    <property type="match status" value="1"/>
</dbReference>
<name>A0A8H5B3P2_9AGAR</name>
<feature type="region of interest" description="Disordered" evidence="2">
    <location>
        <begin position="22"/>
        <end position="47"/>
    </location>
</feature>
<dbReference type="AlphaFoldDB" id="A0A8H5B3P2"/>
<evidence type="ECO:0000313" key="5">
    <source>
        <dbReference type="Proteomes" id="UP000567179"/>
    </source>
</evidence>
<feature type="region of interest" description="Disordered" evidence="2">
    <location>
        <begin position="143"/>
        <end position="292"/>
    </location>
</feature>
<evidence type="ECO:0000256" key="1">
    <source>
        <dbReference type="ARBA" id="ARBA00022737"/>
    </source>
</evidence>
<gene>
    <name evidence="4" type="ORF">D9619_006668</name>
</gene>
<feature type="compositionally biased region" description="Polar residues" evidence="2">
    <location>
        <begin position="280"/>
        <end position="292"/>
    </location>
</feature>
<keyword evidence="1" id="KW-0677">Repeat</keyword>
<dbReference type="EMBL" id="JAACJJ010000042">
    <property type="protein sequence ID" value="KAF5316175.1"/>
    <property type="molecule type" value="Genomic_DNA"/>
</dbReference>
<dbReference type="CDD" id="cd21037">
    <property type="entry name" value="MLKL_NTD"/>
    <property type="match status" value="1"/>
</dbReference>
<dbReference type="OrthoDB" id="3269932at2759"/>
<dbReference type="Proteomes" id="UP000567179">
    <property type="component" value="Unassembled WGS sequence"/>
</dbReference>
<accession>A0A8H5B3P2</accession>
<keyword evidence="5" id="KW-1185">Reference proteome</keyword>
<dbReference type="SUPFAM" id="SSF52540">
    <property type="entry name" value="P-loop containing nucleoside triphosphate hydrolases"/>
    <property type="match status" value="1"/>
</dbReference>
<sequence length="753" mass="81999">MAPYEGKKVGTKMYNLQKPASCANSRGIGAGPPRTNSQGARWMEQGDGKDARITYRKRQTLSGVGYAALPASSSGVLGFFAFGLVEGVKLKRVETALGRTLDNRKSVGDLMKRIFKRSASPALSTQGNSPKSWMRNIFSKSTSSLPQATSMGNPGGGAALSPPIVVTPDGISPNRASLMADASQYQGHRTPPASFGSRTFSTSPAAPDLQDLSSLKGPTQTSLAGEAPDLHDLSPLQGSTQTSLTGEAPGENTFAAHGYPSLTPYNPHEGGASNPAGVEDNSQSGNRQAGSSVQENLRLTGRALLMLLPKAANIVDTNPAKVALGLVNAIIEIKNAVKDNKDAVARQIASTGGQLQEVADALDGWGPVDKEETPWMNHFNTALEEGLQELKGLSDESNFRKFLDHEDEQGRIKDIFVRINEARVRFELAMGIRVFRAVYDVDKTVKVLLLDRLEPSRIAHHDYILEGKEGRMLRRQVCTPGTRVGILDGIVRWAQNTSPDSPDVYWLFGHAGSGKSTLAYTIARRFEFAGNTDDTIILGGNFFCSRQFEETSLSKYIIRTIVYHLALKCKPFSDALVRSGRLDTITQNLRTQLDNLLVKPWQESEAARRTDTLMPPHYLIVIDALDEIDGTGGSDFLRALVDTINKINKKGLSDLKFFVTSRSDESLVKYVESLQQKRLYCLQDVKQEEASADIVTYLKASLPHFKGPGMDQLVEQADGLFIYAATVVKLDPRSFGVTKQHITSISLVPASRL</sequence>
<dbReference type="PANTHER" id="PTHR10039:SF17">
    <property type="entry name" value="FUNGAL STAND N-TERMINAL GOODBYE DOMAIN-CONTAINING PROTEIN-RELATED"/>
    <property type="match status" value="1"/>
</dbReference>
<organism evidence="4 5">
    <name type="scientific">Psilocybe cf. subviscida</name>
    <dbReference type="NCBI Taxonomy" id="2480587"/>
    <lineage>
        <taxon>Eukaryota</taxon>
        <taxon>Fungi</taxon>
        <taxon>Dikarya</taxon>
        <taxon>Basidiomycota</taxon>
        <taxon>Agaricomycotina</taxon>
        <taxon>Agaricomycetes</taxon>
        <taxon>Agaricomycetidae</taxon>
        <taxon>Agaricales</taxon>
        <taxon>Agaricineae</taxon>
        <taxon>Strophariaceae</taxon>
        <taxon>Psilocybe</taxon>
    </lineage>
</organism>
<proteinExistence type="predicted"/>
<dbReference type="InterPro" id="IPR056884">
    <property type="entry name" value="NPHP3-like_N"/>
</dbReference>
<dbReference type="PANTHER" id="PTHR10039">
    <property type="entry name" value="AMELOGENIN"/>
    <property type="match status" value="1"/>
</dbReference>
<feature type="compositionally biased region" description="Polar residues" evidence="2">
    <location>
        <begin position="143"/>
        <end position="152"/>
    </location>
</feature>
<feature type="compositionally biased region" description="Polar residues" evidence="2">
    <location>
        <begin position="211"/>
        <end position="223"/>
    </location>
</feature>
<dbReference type="InterPro" id="IPR059179">
    <property type="entry name" value="MLKL-like_MCAfunc"/>
</dbReference>
<reference evidence="4 5" key="1">
    <citation type="journal article" date="2020" name="ISME J.">
        <title>Uncovering the hidden diversity of litter-decomposition mechanisms in mushroom-forming fungi.</title>
        <authorList>
            <person name="Floudas D."/>
            <person name="Bentzer J."/>
            <person name="Ahren D."/>
            <person name="Johansson T."/>
            <person name="Persson P."/>
            <person name="Tunlid A."/>
        </authorList>
    </citation>
    <scope>NUCLEOTIDE SEQUENCE [LARGE SCALE GENOMIC DNA]</scope>
    <source>
        <strain evidence="4 5">CBS 101986</strain>
    </source>
</reference>
<dbReference type="InterPro" id="IPR027417">
    <property type="entry name" value="P-loop_NTPase"/>
</dbReference>